<dbReference type="EMBL" id="OIVN01002652">
    <property type="protein sequence ID" value="SPD05359.1"/>
    <property type="molecule type" value="Genomic_DNA"/>
</dbReference>
<sequence>MAYIMEGISLFGATPRLSAIPAGGFVISTSCITGEAPLVAGSPIADEVPMPKEVHAQGFIGSESVVDLGVIPGTSSKVGSAVDLGTQAEGTGASAADILVGSEHLDNIDEFEFLAPSHPFSDCTGEAMRLPEEDEDMGITGQVTVAKFDRRTPNPHPKRHFWEFNGALVPFGLDSRWKGVMQHLMEVGFDLGFLIGHLRQTAQCLFGKKIADEVQALQWQIALLQGSLAMLTTYQGEMTSMGEMALGFESGRSLFDGLFS</sequence>
<dbReference type="AlphaFoldDB" id="A0A2N9H146"/>
<name>A0A2N9H146_FAGSY</name>
<gene>
    <name evidence="1" type="ORF">FSB_LOCUS33241</name>
</gene>
<reference evidence="1" key="1">
    <citation type="submission" date="2018-02" db="EMBL/GenBank/DDBJ databases">
        <authorList>
            <person name="Cohen D.B."/>
            <person name="Kent A.D."/>
        </authorList>
    </citation>
    <scope>NUCLEOTIDE SEQUENCE</scope>
</reference>
<accession>A0A2N9H146</accession>
<organism evidence="1">
    <name type="scientific">Fagus sylvatica</name>
    <name type="common">Beechnut</name>
    <dbReference type="NCBI Taxonomy" id="28930"/>
    <lineage>
        <taxon>Eukaryota</taxon>
        <taxon>Viridiplantae</taxon>
        <taxon>Streptophyta</taxon>
        <taxon>Embryophyta</taxon>
        <taxon>Tracheophyta</taxon>
        <taxon>Spermatophyta</taxon>
        <taxon>Magnoliopsida</taxon>
        <taxon>eudicotyledons</taxon>
        <taxon>Gunneridae</taxon>
        <taxon>Pentapetalae</taxon>
        <taxon>rosids</taxon>
        <taxon>fabids</taxon>
        <taxon>Fagales</taxon>
        <taxon>Fagaceae</taxon>
        <taxon>Fagus</taxon>
    </lineage>
</organism>
<proteinExistence type="predicted"/>
<protein>
    <submittedName>
        <fullName evidence="1">Uncharacterized protein</fullName>
    </submittedName>
</protein>
<evidence type="ECO:0000313" key="1">
    <source>
        <dbReference type="EMBL" id="SPD05359.1"/>
    </source>
</evidence>